<reference evidence="2 3" key="1">
    <citation type="submission" date="2019-05" db="EMBL/GenBank/DDBJ databases">
        <title>Another draft genome of Portunus trituberculatus and its Hox gene families provides insights of decapod evolution.</title>
        <authorList>
            <person name="Jeong J.-H."/>
            <person name="Song I."/>
            <person name="Kim S."/>
            <person name="Choi T."/>
            <person name="Kim D."/>
            <person name="Ryu S."/>
            <person name="Kim W."/>
        </authorList>
    </citation>
    <scope>NUCLEOTIDE SEQUENCE [LARGE SCALE GENOMIC DNA]</scope>
    <source>
        <tissue evidence="2">Muscle</tissue>
    </source>
</reference>
<protein>
    <submittedName>
        <fullName evidence="2">Uncharacterized protein</fullName>
    </submittedName>
</protein>
<feature type="compositionally biased region" description="Basic and acidic residues" evidence="1">
    <location>
        <begin position="66"/>
        <end position="89"/>
    </location>
</feature>
<name>A0A5B7G8F8_PORTR</name>
<feature type="region of interest" description="Disordered" evidence="1">
    <location>
        <begin position="25"/>
        <end position="127"/>
    </location>
</feature>
<feature type="compositionally biased region" description="Polar residues" evidence="1">
    <location>
        <begin position="27"/>
        <end position="40"/>
    </location>
</feature>
<proteinExistence type="predicted"/>
<dbReference type="AlphaFoldDB" id="A0A5B7G8F8"/>
<feature type="compositionally biased region" description="Polar residues" evidence="1">
    <location>
        <begin position="107"/>
        <end position="117"/>
    </location>
</feature>
<gene>
    <name evidence="2" type="ORF">E2C01_050234</name>
</gene>
<accession>A0A5B7G8F8</accession>
<evidence type="ECO:0000256" key="1">
    <source>
        <dbReference type="SAM" id="MobiDB-lite"/>
    </source>
</evidence>
<dbReference type="OrthoDB" id="10064429at2759"/>
<keyword evidence="3" id="KW-1185">Reference proteome</keyword>
<evidence type="ECO:0000313" key="2">
    <source>
        <dbReference type="EMBL" id="MPC56281.1"/>
    </source>
</evidence>
<comment type="caution">
    <text evidence="2">The sequence shown here is derived from an EMBL/GenBank/DDBJ whole genome shotgun (WGS) entry which is preliminary data.</text>
</comment>
<sequence length="127" mass="13996">MFSTPSLLVTVIPCSLKRFLEHVANGDENTVQANISTGRLTSKPGRQRTEGATAESPAGTQHARHQAPDTDDRAPGTRRQASDNRDYEPRTGYQAPGIRNQAPEMHQASSTRRQASGTRHREPVTRH</sequence>
<dbReference type="EMBL" id="VSRR010013829">
    <property type="protein sequence ID" value="MPC56281.1"/>
    <property type="molecule type" value="Genomic_DNA"/>
</dbReference>
<dbReference type="Proteomes" id="UP000324222">
    <property type="component" value="Unassembled WGS sequence"/>
</dbReference>
<evidence type="ECO:0000313" key="3">
    <source>
        <dbReference type="Proteomes" id="UP000324222"/>
    </source>
</evidence>
<organism evidence="2 3">
    <name type="scientific">Portunus trituberculatus</name>
    <name type="common">Swimming crab</name>
    <name type="synonym">Neptunus trituberculatus</name>
    <dbReference type="NCBI Taxonomy" id="210409"/>
    <lineage>
        <taxon>Eukaryota</taxon>
        <taxon>Metazoa</taxon>
        <taxon>Ecdysozoa</taxon>
        <taxon>Arthropoda</taxon>
        <taxon>Crustacea</taxon>
        <taxon>Multicrustacea</taxon>
        <taxon>Malacostraca</taxon>
        <taxon>Eumalacostraca</taxon>
        <taxon>Eucarida</taxon>
        <taxon>Decapoda</taxon>
        <taxon>Pleocyemata</taxon>
        <taxon>Brachyura</taxon>
        <taxon>Eubrachyura</taxon>
        <taxon>Portunoidea</taxon>
        <taxon>Portunidae</taxon>
        <taxon>Portuninae</taxon>
        <taxon>Portunus</taxon>
    </lineage>
</organism>